<evidence type="ECO:0000313" key="3">
    <source>
        <dbReference type="EMBL" id="PFG18294.1"/>
    </source>
</evidence>
<dbReference type="InterPro" id="IPR006015">
    <property type="entry name" value="Universal_stress_UspA"/>
</dbReference>
<evidence type="ECO:0000313" key="4">
    <source>
        <dbReference type="Proteomes" id="UP000226079"/>
    </source>
</evidence>
<sequence length="157" mass="16370">MTQQAPVVIGYDGSVFAAHALRKGLAVASALGAPVRIVRAWTISNAPRPRTWAPGYVPPVDDYAEAIREQLAEEVAAELAAHPDLAVSLEVPHGAAGRELVNASHDAQLVVVGTRGLGGFSGLLLGSVSDEVVEHAHCDVLVVRTRSDGEAELPLAD</sequence>
<keyword evidence="4" id="KW-1185">Reference proteome</keyword>
<dbReference type="OrthoDB" id="6174426at2"/>
<name>A0A2A9CV51_9ACTN</name>
<protein>
    <submittedName>
        <fullName evidence="3">Nucleotide-binding universal stress UspA family protein</fullName>
    </submittedName>
</protein>
<dbReference type="PRINTS" id="PR01438">
    <property type="entry name" value="UNVRSLSTRESS"/>
</dbReference>
<dbReference type="InterPro" id="IPR006016">
    <property type="entry name" value="UspA"/>
</dbReference>
<dbReference type="InterPro" id="IPR014729">
    <property type="entry name" value="Rossmann-like_a/b/a_fold"/>
</dbReference>
<gene>
    <name evidence="3" type="ORF">ATK74_2878</name>
</gene>
<proteinExistence type="inferred from homology"/>
<comment type="similarity">
    <text evidence="1">Belongs to the universal stress protein A family.</text>
</comment>
<dbReference type="AlphaFoldDB" id="A0A2A9CV51"/>
<feature type="domain" description="UspA" evidence="2">
    <location>
        <begin position="7"/>
        <end position="144"/>
    </location>
</feature>
<organism evidence="3 4">
    <name type="scientific">Propionicimonas paludicola</name>
    <dbReference type="NCBI Taxonomy" id="185243"/>
    <lineage>
        <taxon>Bacteria</taxon>
        <taxon>Bacillati</taxon>
        <taxon>Actinomycetota</taxon>
        <taxon>Actinomycetes</taxon>
        <taxon>Propionibacteriales</taxon>
        <taxon>Nocardioidaceae</taxon>
        <taxon>Propionicimonas</taxon>
    </lineage>
</organism>
<dbReference type="Pfam" id="PF00582">
    <property type="entry name" value="Usp"/>
    <property type="match status" value="1"/>
</dbReference>
<evidence type="ECO:0000256" key="1">
    <source>
        <dbReference type="ARBA" id="ARBA00008791"/>
    </source>
</evidence>
<accession>A0A2A9CV51</accession>
<dbReference type="Gene3D" id="3.40.50.620">
    <property type="entry name" value="HUPs"/>
    <property type="match status" value="1"/>
</dbReference>
<dbReference type="SUPFAM" id="SSF52402">
    <property type="entry name" value="Adenine nucleotide alpha hydrolases-like"/>
    <property type="match status" value="1"/>
</dbReference>
<dbReference type="PANTHER" id="PTHR46268:SF6">
    <property type="entry name" value="UNIVERSAL STRESS PROTEIN UP12"/>
    <property type="match status" value="1"/>
</dbReference>
<dbReference type="PANTHER" id="PTHR46268">
    <property type="entry name" value="STRESS RESPONSE PROTEIN NHAX"/>
    <property type="match status" value="1"/>
</dbReference>
<reference evidence="3 4" key="1">
    <citation type="submission" date="2017-10" db="EMBL/GenBank/DDBJ databases">
        <title>Sequencing the genomes of 1000 actinobacteria strains.</title>
        <authorList>
            <person name="Klenk H.-P."/>
        </authorList>
    </citation>
    <scope>NUCLEOTIDE SEQUENCE [LARGE SCALE GENOMIC DNA]</scope>
    <source>
        <strain evidence="3 4">DSM 15597</strain>
    </source>
</reference>
<comment type="caution">
    <text evidence="3">The sequence shown here is derived from an EMBL/GenBank/DDBJ whole genome shotgun (WGS) entry which is preliminary data.</text>
</comment>
<dbReference type="Proteomes" id="UP000226079">
    <property type="component" value="Unassembled WGS sequence"/>
</dbReference>
<dbReference type="RefSeq" id="WP_098461663.1">
    <property type="nucleotide sequence ID" value="NZ_PDJC01000001.1"/>
</dbReference>
<dbReference type="EMBL" id="PDJC01000001">
    <property type="protein sequence ID" value="PFG18294.1"/>
    <property type="molecule type" value="Genomic_DNA"/>
</dbReference>
<evidence type="ECO:0000259" key="2">
    <source>
        <dbReference type="Pfam" id="PF00582"/>
    </source>
</evidence>